<keyword evidence="3 7" id="KW-0285">Flavoprotein</keyword>
<reference evidence="9 10" key="1">
    <citation type="submission" date="2020-08" db="EMBL/GenBank/DDBJ databases">
        <title>Genomic Encyclopedia of Type Strains, Phase IV (KMG-IV): sequencing the most valuable type-strain genomes for metagenomic binning, comparative biology and taxonomic classification.</title>
        <authorList>
            <person name="Goeker M."/>
        </authorList>
    </citation>
    <scope>NUCLEOTIDE SEQUENCE [LARGE SCALE GENOMIC DNA]</scope>
    <source>
        <strain evidence="9 10">DSM 5391</strain>
    </source>
</reference>
<name>A0A7X0HP45_9BACI</name>
<protein>
    <recommendedName>
        <fullName evidence="2 7">Alkanesulfonate monooxygenase</fullName>
        <ecNumber evidence="2 7">1.14.14.5</ecNumber>
    </recommendedName>
    <alternativeName>
        <fullName evidence="7">FMNH2-dependent aliphatic sulfonate monooxygenase</fullName>
    </alternativeName>
</protein>
<dbReference type="InterPro" id="IPR036661">
    <property type="entry name" value="Luciferase-like_sf"/>
</dbReference>
<dbReference type="SUPFAM" id="SSF51679">
    <property type="entry name" value="Bacterial luciferase-like"/>
    <property type="match status" value="1"/>
</dbReference>
<dbReference type="InterPro" id="IPR011251">
    <property type="entry name" value="Luciferase-like_dom"/>
</dbReference>
<accession>A0A7X0HP45</accession>
<organism evidence="9 10">
    <name type="scientific">Bacillus benzoevorans</name>
    <dbReference type="NCBI Taxonomy" id="1456"/>
    <lineage>
        <taxon>Bacteria</taxon>
        <taxon>Bacillati</taxon>
        <taxon>Bacillota</taxon>
        <taxon>Bacilli</taxon>
        <taxon>Bacillales</taxon>
        <taxon>Bacillaceae</taxon>
        <taxon>Bacillus</taxon>
    </lineage>
</organism>
<dbReference type="NCBIfam" id="TIGR03565">
    <property type="entry name" value="alk_sulf_monoox"/>
    <property type="match status" value="1"/>
</dbReference>
<dbReference type="GO" id="GO:0008726">
    <property type="term" value="F:alkanesulfonate monooxygenase activity"/>
    <property type="evidence" value="ECO:0007669"/>
    <property type="project" value="UniProtKB-UniRule"/>
</dbReference>
<dbReference type="PANTHER" id="PTHR42847:SF4">
    <property type="entry name" value="ALKANESULFONATE MONOOXYGENASE-RELATED"/>
    <property type="match status" value="1"/>
</dbReference>
<dbReference type="PANTHER" id="PTHR42847">
    <property type="entry name" value="ALKANESULFONATE MONOOXYGENASE"/>
    <property type="match status" value="1"/>
</dbReference>
<comment type="similarity">
    <text evidence="1 7">Belongs to the SsuD family.</text>
</comment>
<evidence type="ECO:0000256" key="5">
    <source>
        <dbReference type="ARBA" id="ARBA00023002"/>
    </source>
</evidence>
<dbReference type="HAMAP" id="MF_01229">
    <property type="entry name" value="Alkanesulf_monooxygen"/>
    <property type="match status" value="1"/>
</dbReference>
<keyword evidence="6 7" id="KW-0503">Monooxygenase</keyword>
<dbReference type="InterPro" id="IPR050172">
    <property type="entry name" value="SsuD_RutA_monooxygenase"/>
</dbReference>
<proteinExistence type="inferred from homology"/>
<keyword evidence="10" id="KW-1185">Reference proteome</keyword>
<gene>
    <name evidence="7" type="primary">ssuD</name>
    <name evidence="9" type="ORF">HNR53_000872</name>
</gene>
<dbReference type="Proteomes" id="UP000531594">
    <property type="component" value="Unassembled WGS sequence"/>
</dbReference>
<keyword evidence="5 7" id="KW-0560">Oxidoreductase</keyword>
<evidence type="ECO:0000259" key="8">
    <source>
        <dbReference type="Pfam" id="PF00296"/>
    </source>
</evidence>
<keyword evidence="4 7" id="KW-0288">FMN</keyword>
<dbReference type="Gene3D" id="3.20.20.30">
    <property type="entry name" value="Luciferase-like domain"/>
    <property type="match status" value="1"/>
</dbReference>
<evidence type="ECO:0000256" key="2">
    <source>
        <dbReference type="ARBA" id="ARBA00012113"/>
    </source>
</evidence>
<comment type="function">
    <text evidence="7">Catalyzes the desulfonation of aliphatic sulfonates.</text>
</comment>
<dbReference type="GO" id="GO:0046306">
    <property type="term" value="P:alkanesulfonate catabolic process"/>
    <property type="evidence" value="ECO:0007669"/>
    <property type="project" value="TreeGrafter"/>
</dbReference>
<comment type="catalytic activity">
    <reaction evidence="7">
        <text>an alkanesulfonate + FMNH2 + O2 = an aldehyde + FMN + sulfite + H2O + 2 H(+)</text>
        <dbReference type="Rhea" id="RHEA:23064"/>
        <dbReference type="ChEBI" id="CHEBI:15377"/>
        <dbReference type="ChEBI" id="CHEBI:15378"/>
        <dbReference type="ChEBI" id="CHEBI:15379"/>
        <dbReference type="ChEBI" id="CHEBI:17359"/>
        <dbReference type="ChEBI" id="CHEBI:17478"/>
        <dbReference type="ChEBI" id="CHEBI:57618"/>
        <dbReference type="ChEBI" id="CHEBI:58210"/>
        <dbReference type="ChEBI" id="CHEBI:134249"/>
        <dbReference type="EC" id="1.14.14.5"/>
    </reaction>
</comment>
<dbReference type="Pfam" id="PF00296">
    <property type="entry name" value="Bac_luciferase"/>
    <property type="match status" value="1"/>
</dbReference>
<evidence type="ECO:0000256" key="1">
    <source>
        <dbReference type="ARBA" id="ARBA00007044"/>
    </source>
</evidence>
<dbReference type="InterPro" id="IPR019911">
    <property type="entry name" value="Alkanesulphonate_mOase_FMN-dep"/>
</dbReference>
<evidence type="ECO:0000256" key="6">
    <source>
        <dbReference type="ARBA" id="ARBA00023033"/>
    </source>
</evidence>
<evidence type="ECO:0000256" key="4">
    <source>
        <dbReference type="ARBA" id="ARBA00022643"/>
    </source>
</evidence>
<dbReference type="AlphaFoldDB" id="A0A7X0HP45"/>
<dbReference type="CDD" id="cd01094">
    <property type="entry name" value="Alkanesulfonate_monoxygenase"/>
    <property type="match status" value="1"/>
</dbReference>
<dbReference type="RefSeq" id="WP_184523175.1">
    <property type="nucleotide sequence ID" value="NZ_JACHGK010000002.1"/>
</dbReference>
<evidence type="ECO:0000313" key="9">
    <source>
        <dbReference type="EMBL" id="MBB6444264.1"/>
    </source>
</evidence>
<evidence type="ECO:0000313" key="10">
    <source>
        <dbReference type="Proteomes" id="UP000531594"/>
    </source>
</evidence>
<evidence type="ECO:0000256" key="7">
    <source>
        <dbReference type="HAMAP-Rule" id="MF_01229"/>
    </source>
</evidence>
<comment type="caution">
    <text evidence="9">The sequence shown here is derived from an EMBL/GenBank/DDBJ whole genome shotgun (WGS) entry which is preliminary data.</text>
</comment>
<dbReference type="EMBL" id="JACHGK010000002">
    <property type="protein sequence ID" value="MBB6444264.1"/>
    <property type="molecule type" value="Genomic_DNA"/>
</dbReference>
<feature type="domain" description="Luciferase-like" evidence="8">
    <location>
        <begin position="1"/>
        <end position="323"/>
    </location>
</feature>
<evidence type="ECO:0000256" key="3">
    <source>
        <dbReference type="ARBA" id="ARBA00022630"/>
    </source>
</evidence>
<sequence>MEIFWFIPTHGDGRYLGTADGARAVSYSYCKQIAQAVDELGYNGVLIPTGKSCEDSWIVASSLLSVTEKLKFLVAVRPGIMNPSFAARMTATLDRFSRGRLLINVVAGGDPVELAGDGQFLEHDERYAQTDEFLQIWKGLLQGEEVTFKGDYLSVEGGQLLYPPVQKPYPPLFFGGSSDAGLEVVANHIDVYLTWGEPPAQVKEKIEKIKKLAAEKGRTVRFGIRLHVIVRETEEEAWKAAEELIQYVDDDSIAAAQKIFSRMDSESQRLMTELNKGDRSSLEISPNLWAGVGLVRGGAGTALVGNPDQVATRMKEYADLGIEKFVFSGYPHLEEAYRVAELLFPKLPIKQQKKEDEVAFVSPFGELIANQHIPAKKTAAVK</sequence>
<dbReference type="EC" id="1.14.14.5" evidence="2 7"/>
<dbReference type="NCBIfam" id="NF001939">
    <property type="entry name" value="PRK00719.1"/>
    <property type="match status" value="1"/>
</dbReference>